<evidence type="ECO:0000313" key="2">
    <source>
        <dbReference type="EMBL" id="QAT62724.1"/>
    </source>
</evidence>
<reference evidence="3" key="1">
    <citation type="submission" date="2019-01" db="EMBL/GenBank/DDBJ databases">
        <title>Draft genomes of a novel of Sporanaerobacter strains.</title>
        <authorList>
            <person name="Ma S."/>
        </authorList>
    </citation>
    <scope>NUCLEOTIDE SEQUENCE [LARGE SCALE GENOMIC DNA]</scope>
    <source>
        <strain evidence="3">NJN-17</strain>
    </source>
</reference>
<keyword evidence="1" id="KW-0472">Membrane</keyword>
<dbReference type="KEGG" id="spoa:EQM13_14690"/>
<dbReference type="Proteomes" id="UP000287969">
    <property type="component" value="Chromosome"/>
</dbReference>
<keyword evidence="3" id="KW-1185">Reference proteome</keyword>
<protein>
    <submittedName>
        <fullName evidence="2">Transcriptional regulator</fullName>
    </submittedName>
</protein>
<accession>A0A410QFX2</accession>
<dbReference type="EMBL" id="CP035282">
    <property type="protein sequence ID" value="QAT62724.1"/>
    <property type="molecule type" value="Genomic_DNA"/>
</dbReference>
<feature type="transmembrane region" description="Helical" evidence="1">
    <location>
        <begin position="20"/>
        <end position="38"/>
    </location>
</feature>
<name>A0A410QFX2_9FIRM</name>
<keyword evidence="1" id="KW-1133">Transmembrane helix</keyword>
<keyword evidence="1" id="KW-0812">Transmembrane</keyword>
<proteinExistence type="predicted"/>
<dbReference type="InterPro" id="IPR009693">
    <property type="entry name" value="Glucitol_operon_activator"/>
</dbReference>
<evidence type="ECO:0000313" key="3">
    <source>
        <dbReference type="Proteomes" id="UP000287969"/>
    </source>
</evidence>
<gene>
    <name evidence="2" type="ORF">EQM13_14690</name>
</gene>
<dbReference type="Pfam" id="PF06923">
    <property type="entry name" value="GutM"/>
    <property type="match status" value="1"/>
</dbReference>
<dbReference type="AlphaFoldDB" id="A0A410QFX2"/>
<evidence type="ECO:0000256" key="1">
    <source>
        <dbReference type="SAM" id="Phobius"/>
    </source>
</evidence>
<dbReference type="OrthoDB" id="9096700at2"/>
<sequence length="129" mass="14984">MIYHMHFDRGEIMSDLTKVIIFIFSMWILQGILSYFQIRNFKKVVGTMKKEGKLLIGQQKGRISQGIIVILAVDKDNKVVNAQEMRGITVFDRFKVKEEFINKSIDEIKKELPSLKDKKTAMALKKAFD</sequence>
<organism evidence="2 3">
    <name type="scientific">Acidilutibacter cellobiosedens</name>
    <dbReference type="NCBI Taxonomy" id="2507161"/>
    <lineage>
        <taxon>Bacteria</taxon>
        <taxon>Bacillati</taxon>
        <taxon>Bacillota</taxon>
        <taxon>Tissierellia</taxon>
        <taxon>Tissierellales</taxon>
        <taxon>Acidilutibacteraceae</taxon>
        <taxon>Acidilutibacter</taxon>
    </lineage>
</organism>